<dbReference type="InterPro" id="IPR036250">
    <property type="entry name" value="AcylCo_DH-like_C"/>
</dbReference>
<dbReference type="InterPro" id="IPR037069">
    <property type="entry name" value="AcylCoA_DH/ox_N_sf"/>
</dbReference>
<reference evidence="10" key="1">
    <citation type="journal article" date="2014" name="Int. J. Syst. Evol. Microbiol.">
        <title>Complete genome sequence of Corynebacterium casei LMG S-19264T (=DSM 44701T), isolated from a smear-ripened cheese.</title>
        <authorList>
            <consortium name="US DOE Joint Genome Institute (JGI-PGF)"/>
            <person name="Walter F."/>
            <person name="Albersmeier A."/>
            <person name="Kalinowski J."/>
            <person name="Ruckert C."/>
        </authorList>
    </citation>
    <scope>NUCLEOTIDE SEQUENCE</scope>
    <source>
        <strain evidence="10">JCM 4518</strain>
    </source>
</reference>
<dbReference type="GO" id="GO:0050660">
    <property type="term" value="F:flavin adenine dinucleotide binding"/>
    <property type="evidence" value="ECO:0007669"/>
    <property type="project" value="InterPro"/>
</dbReference>
<keyword evidence="11" id="KW-1185">Reference proteome</keyword>
<dbReference type="EMBL" id="BMUL01000004">
    <property type="protein sequence ID" value="GHA75813.1"/>
    <property type="molecule type" value="Genomic_DNA"/>
</dbReference>
<evidence type="ECO:0000259" key="9">
    <source>
        <dbReference type="Pfam" id="PF02771"/>
    </source>
</evidence>
<proteinExistence type="inferred from homology"/>
<dbReference type="InterPro" id="IPR013786">
    <property type="entry name" value="AcylCoA_DH/ox_N"/>
</dbReference>
<dbReference type="Pfam" id="PF00441">
    <property type="entry name" value="Acyl-CoA_dh_1"/>
    <property type="match status" value="1"/>
</dbReference>
<dbReference type="GO" id="GO:0005886">
    <property type="term" value="C:plasma membrane"/>
    <property type="evidence" value="ECO:0007669"/>
    <property type="project" value="TreeGrafter"/>
</dbReference>
<evidence type="ECO:0000259" key="7">
    <source>
        <dbReference type="Pfam" id="PF00441"/>
    </source>
</evidence>
<gene>
    <name evidence="10" type="ORF">GCM10010305_18190</name>
</gene>
<dbReference type="Proteomes" id="UP000644020">
    <property type="component" value="Unassembled WGS sequence"/>
</dbReference>
<evidence type="ECO:0000256" key="5">
    <source>
        <dbReference type="ARBA" id="ARBA00023002"/>
    </source>
</evidence>
<dbReference type="SUPFAM" id="SSF56645">
    <property type="entry name" value="Acyl-CoA dehydrogenase NM domain-like"/>
    <property type="match status" value="1"/>
</dbReference>
<dbReference type="AlphaFoldDB" id="A0A918SY96"/>
<comment type="cofactor">
    <cofactor evidence="1 6">
        <name>FAD</name>
        <dbReference type="ChEBI" id="CHEBI:57692"/>
    </cofactor>
</comment>
<dbReference type="Gene3D" id="1.20.140.10">
    <property type="entry name" value="Butyryl-CoA Dehydrogenase, subunit A, domain 3"/>
    <property type="match status" value="1"/>
</dbReference>
<evidence type="ECO:0000259" key="8">
    <source>
        <dbReference type="Pfam" id="PF02770"/>
    </source>
</evidence>
<comment type="similarity">
    <text evidence="2 6">Belongs to the acyl-CoA dehydrogenase family.</text>
</comment>
<organism evidence="10 11">
    <name type="scientific">Streptomyces termitum</name>
    <dbReference type="NCBI Taxonomy" id="67368"/>
    <lineage>
        <taxon>Bacteria</taxon>
        <taxon>Bacillati</taxon>
        <taxon>Actinomycetota</taxon>
        <taxon>Actinomycetes</taxon>
        <taxon>Kitasatosporales</taxon>
        <taxon>Streptomycetaceae</taxon>
        <taxon>Streptomyces</taxon>
    </lineage>
</organism>
<feature type="domain" description="Acyl-CoA oxidase/dehydrogenase middle" evidence="8">
    <location>
        <begin position="132"/>
        <end position="208"/>
    </location>
</feature>
<evidence type="ECO:0000313" key="10">
    <source>
        <dbReference type="EMBL" id="GHA75813.1"/>
    </source>
</evidence>
<evidence type="ECO:0000256" key="3">
    <source>
        <dbReference type="ARBA" id="ARBA00022630"/>
    </source>
</evidence>
<dbReference type="InterPro" id="IPR006091">
    <property type="entry name" value="Acyl-CoA_Oxase/DH_mid-dom"/>
</dbReference>
<name>A0A918SY96_9ACTN</name>
<sequence>MTGGHPGALTPAEEEFRGRVRALLAEERVRALAAEIAAYPPDTEAARLPVHRWLGERGWLAPNWPEEYGGAGLGAAEAALVTEEMTLAGIPDDVHVLGIDIVGRFLLEVGTEEQKKRYLPALAAGEEIATVLFTEPEAGSDLSALRTTARRDGDGWRLYGRKSFNMKSQFGDVALCAARTTESSVAMHGITLFLLPLRSPGVHVEPLPSLCNDRFTVVVVDGVRLTGADVVGEVDNGWALMNDLLQLERTGIDFHAKARRLLDLVTERAAATGRLDDPAYALPLAALDARLRAGHAMAWQQVRNLEAGRPDPVGSAMAKWYVTEQIRPVLDLGLEICGLEGVLTAWDGAAPDGGVLEAALRMGPSHRLASGTSEVMLSLIAANGLGLL</sequence>
<dbReference type="RefSeq" id="WP_189976070.1">
    <property type="nucleotide sequence ID" value="NZ_BMUL01000004.1"/>
</dbReference>
<keyword evidence="4 6" id="KW-0274">FAD</keyword>
<dbReference type="InterPro" id="IPR009100">
    <property type="entry name" value="AcylCoA_DH/oxidase_NM_dom_sf"/>
</dbReference>
<accession>A0A918SY96</accession>
<feature type="domain" description="Acyl-CoA dehydrogenase/oxidase C-terminal" evidence="7">
    <location>
        <begin position="236"/>
        <end position="383"/>
    </location>
</feature>
<evidence type="ECO:0000256" key="4">
    <source>
        <dbReference type="ARBA" id="ARBA00022827"/>
    </source>
</evidence>
<dbReference type="InterPro" id="IPR046373">
    <property type="entry name" value="Acyl-CoA_Oxase/DH_mid-dom_sf"/>
</dbReference>
<dbReference type="Gene3D" id="2.40.110.10">
    <property type="entry name" value="Butyryl-CoA Dehydrogenase, subunit A, domain 2"/>
    <property type="match status" value="1"/>
</dbReference>
<dbReference type="Gene3D" id="1.10.540.10">
    <property type="entry name" value="Acyl-CoA dehydrogenase/oxidase, N-terminal domain"/>
    <property type="match status" value="1"/>
</dbReference>
<dbReference type="GO" id="GO:0016627">
    <property type="term" value="F:oxidoreductase activity, acting on the CH-CH group of donors"/>
    <property type="evidence" value="ECO:0007669"/>
    <property type="project" value="InterPro"/>
</dbReference>
<keyword evidence="3 6" id="KW-0285">Flavoprotein</keyword>
<reference evidence="10" key="2">
    <citation type="submission" date="2020-09" db="EMBL/GenBank/DDBJ databases">
        <authorList>
            <person name="Sun Q."/>
            <person name="Ohkuma M."/>
        </authorList>
    </citation>
    <scope>NUCLEOTIDE SEQUENCE</scope>
    <source>
        <strain evidence="10">JCM 4518</strain>
    </source>
</reference>
<evidence type="ECO:0000256" key="6">
    <source>
        <dbReference type="RuleBase" id="RU362125"/>
    </source>
</evidence>
<dbReference type="PANTHER" id="PTHR43292">
    <property type="entry name" value="ACYL-COA DEHYDROGENASE"/>
    <property type="match status" value="1"/>
</dbReference>
<feature type="domain" description="Acyl-CoA dehydrogenase/oxidase N-terminal" evidence="9">
    <location>
        <begin position="10"/>
        <end position="126"/>
    </location>
</feature>
<comment type="caution">
    <text evidence="10">The sequence shown here is derived from an EMBL/GenBank/DDBJ whole genome shotgun (WGS) entry which is preliminary data.</text>
</comment>
<evidence type="ECO:0000256" key="2">
    <source>
        <dbReference type="ARBA" id="ARBA00009347"/>
    </source>
</evidence>
<dbReference type="PANTHER" id="PTHR43292:SF3">
    <property type="entry name" value="ACYL-COA DEHYDROGENASE FADE29"/>
    <property type="match status" value="1"/>
</dbReference>
<evidence type="ECO:0000256" key="1">
    <source>
        <dbReference type="ARBA" id="ARBA00001974"/>
    </source>
</evidence>
<dbReference type="InterPro" id="IPR009075">
    <property type="entry name" value="AcylCo_DH/oxidase_C"/>
</dbReference>
<keyword evidence="5 6" id="KW-0560">Oxidoreductase</keyword>
<dbReference type="Pfam" id="PF02770">
    <property type="entry name" value="Acyl-CoA_dh_M"/>
    <property type="match status" value="1"/>
</dbReference>
<dbReference type="InterPro" id="IPR052161">
    <property type="entry name" value="Mycobact_Acyl-CoA_DH"/>
</dbReference>
<dbReference type="Pfam" id="PF02771">
    <property type="entry name" value="Acyl-CoA_dh_N"/>
    <property type="match status" value="1"/>
</dbReference>
<evidence type="ECO:0000313" key="11">
    <source>
        <dbReference type="Proteomes" id="UP000644020"/>
    </source>
</evidence>
<dbReference type="SUPFAM" id="SSF47203">
    <property type="entry name" value="Acyl-CoA dehydrogenase C-terminal domain-like"/>
    <property type="match status" value="1"/>
</dbReference>
<protein>
    <submittedName>
        <fullName evidence="10">Acyl-CoA dehydrogenase</fullName>
    </submittedName>
</protein>